<dbReference type="EMBL" id="JAULSX010000010">
    <property type="protein sequence ID" value="KAK3485244.1"/>
    <property type="molecule type" value="Genomic_DNA"/>
</dbReference>
<dbReference type="AlphaFoldDB" id="A0AAJ0HYI3"/>
<feature type="region of interest" description="Disordered" evidence="1">
    <location>
        <begin position="178"/>
        <end position="199"/>
    </location>
</feature>
<dbReference type="RefSeq" id="XP_062688148.1">
    <property type="nucleotide sequence ID" value="XM_062836411.1"/>
</dbReference>
<evidence type="ECO:0000256" key="2">
    <source>
        <dbReference type="SAM" id="Phobius"/>
    </source>
</evidence>
<dbReference type="GeneID" id="87874033"/>
<dbReference type="Proteomes" id="UP001285908">
    <property type="component" value="Unassembled WGS sequence"/>
</dbReference>
<organism evidence="3 4">
    <name type="scientific">Neurospora hispaniola</name>
    <dbReference type="NCBI Taxonomy" id="588809"/>
    <lineage>
        <taxon>Eukaryota</taxon>
        <taxon>Fungi</taxon>
        <taxon>Dikarya</taxon>
        <taxon>Ascomycota</taxon>
        <taxon>Pezizomycotina</taxon>
        <taxon>Sordariomycetes</taxon>
        <taxon>Sordariomycetidae</taxon>
        <taxon>Sordariales</taxon>
        <taxon>Sordariaceae</taxon>
        <taxon>Neurospora</taxon>
    </lineage>
</organism>
<accession>A0AAJ0HYI3</accession>
<keyword evidence="2" id="KW-0812">Transmembrane</keyword>
<evidence type="ECO:0000256" key="1">
    <source>
        <dbReference type="SAM" id="MobiDB-lite"/>
    </source>
</evidence>
<evidence type="ECO:0000313" key="3">
    <source>
        <dbReference type="EMBL" id="KAK3485244.1"/>
    </source>
</evidence>
<reference evidence="3 4" key="1">
    <citation type="journal article" date="2023" name="Mol. Phylogenet. Evol.">
        <title>Genome-scale phylogeny and comparative genomics of the fungal order Sordariales.</title>
        <authorList>
            <person name="Hensen N."/>
            <person name="Bonometti L."/>
            <person name="Westerberg I."/>
            <person name="Brannstrom I.O."/>
            <person name="Guillou S."/>
            <person name="Cros-Aarteil S."/>
            <person name="Calhoun S."/>
            <person name="Haridas S."/>
            <person name="Kuo A."/>
            <person name="Mondo S."/>
            <person name="Pangilinan J."/>
            <person name="Riley R."/>
            <person name="LaButti K."/>
            <person name="Andreopoulos B."/>
            <person name="Lipzen A."/>
            <person name="Chen C."/>
            <person name="Yan M."/>
            <person name="Daum C."/>
            <person name="Ng V."/>
            <person name="Clum A."/>
            <person name="Steindorff A."/>
            <person name="Ohm R.A."/>
            <person name="Martin F."/>
            <person name="Silar P."/>
            <person name="Natvig D.O."/>
            <person name="Lalanne C."/>
            <person name="Gautier V."/>
            <person name="Ament-Velasquez S.L."/>
            <person name="Kruys A."/>
            <person name="Hutchinson M.I."/>
            <person name="Powell A.J."/>
            <person name="Barry K."/>
            <person name="Miller A.N."/>
            <person name="Grigoriev I.V."/>
            <person name="Debuchy R."/>
            <person name="Gladieux P."/>
            <person name="Hiltunen Thoren M."/>
            <person name="Johannesson H."/>
        </authorList>
    </citation>
    <scope>NUCLEOTIDE SEQUENCE [LARGE SCALE GENOMIC DNA]</scope>
    <source>
        <strain evidence="3 4">FGSC 10403</strain>
    </source>
</reference>
<feature type="transmembrane region" description="Helical" evidence="2">
    <location>
        <begin position="74"/>
        <end position="94"/>
    </location>
</feature>
<feature type="region of interest" description="Disordered" evidence="1">
    <location>
        <begin position="316"/>
        <end position="338"/>
    </location>
</feature>
<comment type="caution">
    <text evidence="3">The sequence shown here is derived from an EMBL/GenBank/DDBJ whole genome shotgun (WGS) entry which is preliminary data.</text>
</comment>
<feature type="transmembrane region" description="Helical" evidence="2">
    <location>
        <begin position="6"/>
        <end position="27"/>
    </location>
</feature>
<feature type="transmembrane region" description="Helical" evidence="2">
    <location>
        <begin position="221"/>
        <end position="244"/>
    </location>
</feature>
<evidence type="ECO:0000313" key="4">
    <source>
        <dbReference type="Proteomes" id="UP001285908"/>
    </source>
</evidence>
<protein>
    <recommendedName>
        <fullName evidence="5">Transmembrane protein</fullName>
    </recommendedName>
</protein>
<keyword evidence="2" id="KW-1133">Transmembrane helix</keyword>
<feature type="transmembrane region" description="Helical" evidence="2">
    <location>
        <begin position="106"/>
        <end position="129"/>
    </location>
</feature>
<gene>
    <name evidence="3" type="ORF">B0T23DRAFT_367154</name>
</gene>
<keyword evidence="2" id="KW-0472">Membrane</keyword>
<evidence type="ECO:0008006" key="5">
    <source>
        <dbReference type="Google" id="ProtNLM"/>
    </source>
</evidence>
<feature type="transmembrane region" description="Helical" evidence="2">
    <location>
        <begin position="264"/>
        <end position="285"/>
    </location>
</feature>
<keyword evidence="4" id="KW-1185">Reference proteome</keyword>
<sequence>MEIVLVWLRTALIAVLTLLKFLATLPYQRLYIYNTVRPAQEIEEVANLDTEVAENRKAQLAAIAAWRTGKRDELSFVAVAAAVMTAIITGSFSWDIVKTSHWTGRAFWYTSLSLCISGIFLASQQLSLLSLIHQQKKDLDVVEKCDDAQTAKVVIRRHLEQILTTQKRRYNKPHLPAAAADVEGGPSNGAEAEAGTAPEEDSRRHHWVLSSRRTFVWQCSIMLIAYSTVFYLAGLSVVVCTPVFEKGESDWEWDADSKVAVTYLVSLGISVFLFGFCSYGAYDYIYEYDDASRSFVQELARRLSILAKGKDPMKKRSALVSNQDGHRYSSVGTDSREC</sequence>
<name>A0AAJ0HYI3_9PEZI</name>
<proteinExistence type="predicted"/>